<reference evidence="2" key="2">
    <citation type="journal article" date="2015" name="Fish Shellfish Immunol.">
        <title>Early steps in the European eel (Anguilla anguilla)-Vibrio vulnificus interaction in the gills: Role of the RtxA13 toxin.</title>
        <authorList>
            <person name="Callol A."/>
            <person name="Pajuelo D."/>
            <person name="Ebbesson L."/>
            <person name="Teles M."/>
            <person name="MacKenzie S."/>
            <person name="Amaro C."/>
        </authorList>
    </citation>
    <scope>NUCLEOTIDE SEQUENCE</scope>
</reference>
<reference evidence="2" key="1">
    <citation type="submission" date="2014-11" db="EMBL/GenBank/DDBJ databases">
        <authorList>
            <person name="Amaro Gonzalez C."/>
        </authorList>
    </citation>
    <scope>NUCLEOTIDE SEQUENCE</scope>
</reference>
<proteinExistence type="predicted"/>
<protein>
    <submittedName>
        <fullName evidence="2">Uncharacterized protein</fullName>
    </submittedName>
</protein>
<organism evidence="2">
    <name type="scientific">Anguilla anguilla</name>
    <name type="common">European freshwater eel</name>
    <name type="synonym">Muraena anguilla</name>
    <dbReference type="NCBI Taxonomy" id="7936"/>
    <lineage>
        <taxon>Eukaryota</taxon>
        <taxon>Metazoa</taxon>
        <taxon>Chordata</taxon>
        <taxon>Craniata</taxon>
        <taxon>Vertebrata</taxon>
        <taxon>Euteleostomi</taxon>
        <taxon>Actinopterygii</taxon>
        <taxon>Neopterygii</taxon>
        <taxon>Teleostei</taxon>
        <taxon>Anguilliformes</taxon>
        <taxon>Anguillidae</taxon>
        <taxon>Anguilla</taxon>
    </lineage>
</organism>
<evidence type="ECO:0000256" key="1">
    <source>
        <dbReference type="SAM" id="MobiDB-lite"/>
    </source>
</evidence>
<sequence length="28" mass="3198">MHSGFVLVLGDRIKPHRMNQNTKSTDSQ</sequence>
<feature type="region of interest" description="Disordered" evidence="1">
    <location>
        <begin position="1"/>
        <end position="28"/>
    </location>
</feature>
<accession>A0A0E9TNU0</accession>
<evidence type="ECO:0000313" key="2">
    <source>
        <dbReference type="EMBL" id="JAH54550.1"/>
    </source>
</evidence>
<name>A0A0E9TNU0_ANGAN</name>
<dbReference type="AlphaFoldDB" id="A0A0E9TNU0"/>
<feature type="compositionally biased region" description="Polar residues" evidence="1">
    <location>
        <begin position="18"/>
        <end position="28"/>
    </location>
</feature>
<dbReference type="EMBL" id="GBXM01054027">
    <property type="protein sequence ID" value="JAH54550.1"/>
    <property type="molecule type" value="Transcribed_RNA"/>
</dbReference>